<organism evidence="3 4">
    <name type="scientific">Vanilla planifolia</name>
    <name type="common">Vanilla</name>
    <dbReference type="NCBI Taxonomy" id="51239"/>
    <lineage>
        <taxon>Eukaryota</taxon>
        <taxon>Viridiplantae</taxon>
        <taxon>Streptophyta</taxon>
        <taxon>Embryophyta</taxon>
        <taxon>Tracheophyta</taxon>
        <taxon>Spermatophyta</taxon>
        <taxon>Magnoliopsida</taxon>
        <taxon>Liliopsida</taxon>
        <taxon>Asparagales</taxon>
        <taxon>Orchidaceae</taxon>
        <taxon>Vanilloideae</taxon>
        <taxon>Vanilleae</taxon>
        <taxon>Vanilla</taxon>
    </lineage>
</organism>
<evidence type="ECO:0000313" key="3">
    <source>
        <dbReference type="EMBL" id="KAG0502901.1"/>
    </source>
</evidence>
<comment type="caution">
    <text evidence="3">The sequence shown here is derived from an EMBL/GenBank/DDBJ whole genome shotgun (WGS) entry which is preliminary data.</text>
</comment>
<reference evidence="3 4" key="1">
    <citation type="journal article" date="2020" name="Nat. Food">
        <title>A phased Vanilla planifolia genome enables genetic improvement of flavour and production.</title>
        <authorList>
            <person name="Hasing T."/>
            <person name="Tang H."/>
            <person name="Brym M."/>
            <person name="Khazi F."/>
            <person name="Huang T."/>
            <person name="Chambers A.H."/>
        </authorList>
    </citation>
    <scope>NUCLEOTIDE SEQUENCE [LARGE SCALE GENOMIC DNA]</scope>
    <source>
        <tissue evidence="3">Leaf</tissue>
    </source>
</reference>
<evidence type="ECO:0000259" key="2">
    <source>
        <dbReference type="Pfam" id="PF13967"/>
    </source>
</evidence>
<dbReference type="OrthoDB" id="1689567at2759"/>
<feature type="transmembrane region" description="Helical" evidence="1">
    <location>
        <begin position="7"/>
        <end position="28"/>
    </location>
</feature>
<evidence type="ECO:0000256" key="1">
    <source>
        <dbReference type="SAM" id="Phobius"/>
    </source>
</evidence>
<dbReference type="PANTHER" id="PTHR13018:SF98">
    <property type="entry name" value="TO DEHYDRATION PROTEIN, PUTATIVE, EXPRESSED-RELATED"/>
    <property type="match status" value="1"/>
</dbReference>
<gene>
    <name evidence="3" type="ORF">HPP92_002973</name>
</gene>
<keyword evidence="1" id="KW-0472">Membrane</keyword>
<name>A0A835VN79_VANPL</name>
<feature type="transmembrane region" description="Helical" evidence="1">
    <location>
        <begin position="158"/>
        <end position="177"/>
    </location>
</feature>
<dbReference type="GO" id="GO:0005227">
    <property type="term" value="F:calcium-activated cation channel activity"/>
    <property type="evidence" value="ECO:0007669"/>
    <property type="project" value="InterPro"/>
</dbReference>
<dbReference type="GO" id="GO:0005886">
    <property type="term" value="C:plasma membrane"/>
    <property type="evidence" value="ECO:0007669"/>
    <property type="project" value="TreeGrafter"/>
</dbReference>
<keyword evidence="1" id="KW-0812">Transmembrane</keyword>
<evidence type="ECO:0000313" key="4">
    <source>
        <dbReference type="Proteomes" id="UP000639772"/>
    </source>
</evidence>
<dbReference type="Pfam" id="PF13967">
    <property type="entry name" value="RSN1_TM"/>
    <property type="match status" value="1"/>
</dbReference>
<proteinExistence type="predicted"/>
<dbReference type="InterPro" id="IPR045122">
    <property type="entry name" value="Csc1-like"/>
</dbReference>
<keyword evidence="1" id="KW-1133">Transmembrane helix</keyword>
<dbReference type="AlphaFoldDB" id="A0A835VN79"/>
<protein>
    <recommendedName>
        <fullName evidence="2">CSC1/OSCA1-like N-terminal transmembrane domain-containing protein</fullName>
    </recommendedName>
</protein>
<feature type="domain" description="CSC1/OSCA1-like N-terminal transmembrane" evidence="2">
    <location>
        <begin position="7"/>
        <end position="179"/>
    </location>
</feature>
<dbReference type="InterPro" id="IPR032880">
    <property type="entry name" value="CSC1/OSCA1-like_N"/>
</dbReference>
<sequence length="287" mass="32794">MASLEDLAVSAFINILSAIGFLLAFAVLRVQPINARVYYPKLFISGLTSSTRGSSKGVLRFVNFNLWSYVVSFFSWMPEALKKSQTEIIEHAGLDSAIYLRIYVLGLKIFVPLTVSALLVIIPVNVSGGTLLSLKKDVFFNDIDKLSISNISDGSERFWVHLVMAYLFTIWTCYILYMEYCNVAFMRLHFLATQHTAVLSNSLWLSKYSQYFQGIQSQRVWTISFRRIILNTTLVTRLFTMQTDLLSLLGRRKGYKIGWTITSSNLKGIQPKNQLERLVSWPLWPNN</sequence>
<dbReference type="PANTHER" id="PTHR13018">
    <property type="entry name" value="PROBABLE MEMBRANE PROTEIN DUF221-RELATED"/>
    <property type="match status" value="1"/>
</dbReference>
<dbReference type="EMBL" id="JADCNM010000001">
    <property type="protein sequence ID" value="KAG0502901.1"/>
    <property type="molecule type" value="Genomic_DNA"/>
</dbReference>
<feature type="transmembrane region" description="Helical" evidence="1">
    <location>
        <begin position="57"/>
        <end position="77"/>
    </location>
</feature>
<accession>A0A835VN79</accession>
<feature type="transmembrane region" description="Helical" evidence="1">
    <location>
        <begin position="98"/>
        <end position="122"/>
    </location>
</feature>
<dbReference type="Proteomes" id="UP000639772">
    <property type="component" value="Chromosome 1"/>
</dbReference>